<organism evidence="3 4">
    <name type="scientific">Chloebia gouldiae</name>
    <name type="common">Gouldian finch</name>
    <name type="synonym">Erythrura gouldiae</name>
    <dbReference type="NCBI Taxonomy" id="44316"/>
    <lineage>
        <taxon>Eukaryota</taxon>
        <taxon>Metazoa</taxon>
        <taxon>Chordata</taxon>
        <taxon>Craniata</taxon>
        <taxon>Vertebrata</taxon>
        <taxon>Euteleostomi</taxon>
        <taxon>Archelosauria</taxon>
        <taxon>Archosauria</taxon>
        <taxon>Dinosauria</taxon>
        <taxon>Saurischia</taxon>
        <taxon>Theropoda</taxon>
        <taxon>Coelurosauria</taxon>
        <taxon>Aves</taxon>
        <taxon>Neognathae</taxon>
        <taxon>Neoaves</taxon>
        <taxon>Telluraves</taxon>
        <taxon>Australaves</taxon>
        <taxon>Passeriformes</taxon>
        <taxon>Passeroidea</taxon>
        <taxon>Passeridae</taxon>
        <taxon>Chloebia</taxon>
    </lineage>
</organism>
<dbReference type="AlphaFoldDB" id="A0A3L8Q6M8"/>
<accession>A0A3L8Q6M8</accession>
<proteinExistence type="predicted"/>
<name>A0A3L8Q6M8_CHLGU</name>
<keyword evidence="4" id="KW-1185">Reference proteome</keyword>
<feature type="signal peptide" evidence="2">
    <location>
        <begin position="1"/>
        <end position="19"/>
    </location>
</feature>
<comment type="caution">
    <text evidence="3">The sequence shown here is derived from an EMBL/GenBank/DDBJ whole genome shotgun (WGS) entry which is preliminary data.</text>
</comment>
<sequence length="125" mass="13340">MHSMFFILVTMSSWLRSDTRLPVMRGAEGAPSDESCESWAGGTAGSGAGPRGCPVPLLAFPTSGCFLAFLLCFVSFSAGFCLFLPQFPHFRLVLPHSCLSFPTAGCFSPHSYLSFPISGCFPTSS</sequence>
<reference evidence="3 4" key="1">
    <citation type="journal article" date="2018" name="Proc. R. Soc. B">
        <title>A non-coding region near Follistatin controls head colour polymorphism in the Gouldian finch.</title>
        <authorList>
            <person name="Toomey M.B."/>
            <person name="Marques C.I."/>
            <person name="Andrade P."/>
            <person name="Araujo P.M."/>
            <person name="Sabatino S."/>
            <person name="Gazda M.A."/>
            <person name="Afonso S."/>
            <person name="Lopes R.J."/>
            <person name="Corbo J.C."/>
            <person name="Carneiro M."/>
        </authorList>
    </citation>
    <scope>NUCLEOTIDE SEQUENCE [LARGE SCALE GENOMIC DNA]</scope>
    <source>
        <strain evidence="3">Red01</strain>
        <tissue evidence="3">Muscle</tissue>
    </source>
</reference>
<evidence type="ECO:0000313" key="3">
    <source>
        <dbReference type="EMBL" id="RLV62878.1"/>
    </source>
</evidence>
<keyword evidence="2" id="KW-0732">Signal</keyword>
<evidence type="ECO:0000313" key="4">
    <source>
        <dbReference type="Proteomes" id="UP000276834"/>
    </source>
</evidence>
<dbReference type="Proteomes" id="UP000276834">
    <property type="component" value="Unassembled WGS sequence"/>
</dbReference>
<feature type="transmembrane region" description="Helical" evidence="1">
    <location>
        <begin position="66"/>
        <end position="84"/>
    </location>
</feature>
<dbReference type="OrthoDB" id="10509838at2759"/>
<evidence type="ECO:0000256" key="1">
    <source>
        <dbReference type="SAM" id="Phobius"/>
    </source>
</evidence>
<dbReference type="EMBL" id="QUSF01004913">
    <property type="protein sequence ID" value="RLV62878.1"/>
    <property type="molecule type" value="Genomic_DNA"/>
</dbReference>
<keyword evidence="1" id="KW-0472">Membrane</keyword>
<feature type="chain" id="PRO_5018126106" description="Secreted protein" evidence="2">
    <location>
        <begin position="20"/>
        <end position="125"/>
    </location>
</feature>
<evidence type="ECO:0008006" key="5">
    <source>
        <dbReference type="Google" id="ProtNLM"/>
    </source>
</evidence>
<keyword evidence="1" id="KW-1133">Transmembrane helix</keyword>
<protein>
    <recommendedName>
        <fullName evidence="5">Secreted protein</fullName>
    </recommendedName>
</protein>
<evidence type="ECO:0000256" key="2">
    <source>
        <dbReference type="SAM" id="SignalP"/>
    </source>
</evidence>
<gene>
    <name evidence="3" type="ORF">DV515_00018849</name>
</gene>
<keyword evidence="1" id="KW-0812">Transmembrane</keyword>